<gene>
    <name evidence="1" type="ORF">B0I18_10277</name>
</gene>
<evidence type="ECO:0000313" key="2">
    <source>
        <dbReference type="Proteomes" id="UP000240572"/>
    </source>
</evidence>
<reference evidence="1 2" key="1">
    <citation type="submission" date="2018-03" db="EMBL/GenBank/DDBJ databases">
        <title>Genomic Encyclopedia of Type Strains, Phase III (KMG-III): the genomes of soil and plant-associated and newly described type strains.</title>
        <authorList>
            <person name="Whitman W."/>
        </authorList>
    </citation>
    <scope>NUCLEOTIDE SEQUENCE [LARGE SCALE GENOMIC DNA]</scope>
    <source>
        <strain evidence="1 2">CGMCC 1.12700</strain>
    </source>
</reference>
<proteinExistence type="predicted"/>
<dbReference type="AlphaFoldDB" id="A0A2P8D7C3"/>
<name>A0A2P8D7C3_9BACT</name>
<accession>A0A2P8D7C3</accession>
<dbReference type="Proteomes" id="UP000240572">
    <property type="component" value="Unassembled WGS sequence"/>
</dbReference>
<dbReference type="RefSeq" id="WP_106522136.1">
    <property type="nucleotide sequence ID" value="NZ_PYGD01000002.1"/>
</dbReference>
<sequence>MKLTFKYKTRASTKWEYQNLALDDFFDLEDGAAAHINSIQKNWHLDEYISLDKKELMFVYVKLEDGTETREYKQTYWNEGKNIAIERTDEGNEYYRELIVSVLNSREEEAASQTLRLVLNRENIVPVYHGFFTDEADGIQTESRINLDAFKIPDQ</sequence>
<dbReference type="OrthoDB" id="9930139at2"/>
<keyword evidence="2" id="KW-1185">Reference proteome</keyword>
<organism evidence="1 2">
    <name type="scientific">Taibaiella chishuiensis</name>
    <dbReference type="NCBI Taxonomy" id="1434707"/>
    <lineage>
        <taxon>Bacteria</taxon>
        <taxon>Pseudomonadati</taxon>
        <taxon>Bacteroidota</taxon>
        <taxon>Chitinophagia</taxon>
        <taxon>Chitinophagales</taxon>
        <taxon>Chitinophagaceae</taxon>
        <taxon>Taibaiella</taxon>
    </lineage>
</organism>
<dbReference type="EMBL" id="PYGD01000002">
    <property type="protein sequence ID" value="PSK93108.1"/>
    <property type="molecule type" value="Genomic_DNA"/>
</dbReference>
<evidence type="ECO:0000313" key="1">
    <source>
        <dbReference type="EMBL" id="PSK93108.1"/>
    </source>
</evidence>
<protein>
    <submittedName>
        <fullName evidence="1">Uncharacterized protein</fullName>
    </submittedName>
</protein>
<comment type="caution">
    <text evidence="1">The sequence shown here is derived from an EMBL/GenBank/DDBJ whole genome shotgun (WGS) entry which is preliminary data.</text>
</comment>